<dbReference type="InterPro" id="IPR017847">
    <property type="entry name" value="T6SS_RhsGE_Vgr_subset"/>
</dbReference>
<dbReference type="SUPFAM" id="SSF69279">
    <property type="entry name" value="Phage tail proteins"/>
    <property type="match status" value="2"/>
</dbReference>
<proteinExistence type="inferred from homology"/>
<dbReference type="RefSeq" id="WP_104358261.1">
    <property type="nucleotide sequence ID" value="NZ_CP064338.1"/>
</dbReference>
<dbReference type="SUPFAM" id="SSF69255">
    <property type="entry name" value="gp5 N-terminal domain-like"/>
    <property type="match status" value="1"/>
</dbReference>
<dbReference type="EMBL" id="PSNY01000015">
    <property type="protein sequence ID" value="PPE69084.1"/>
    <property type="molecule type" value="Genomic_DNA"/>
</dbReference>
<dbReference type="InterPro" id="IPR028244">
    <property type="entry name" value="T6SS_Rhs_Vgr_dom"/>
</dbReference>
<comment type="similarity">
    <text evidence="1">Belongs to the VgrG protein family.</text>
</comment>
<dbReference type="SUPFAM" id="SSF69349">
    <property type="entry name" value="Phage fibre proteins"/>
    <property type="match status" value="1"/>
</dbReference>
<dbReference type="NCBIfam" id="TIGR01646">
    <property type="entry name" value="vgr_GE"/>
    <property type="match status" value="1"/>
</dbReference>
<dbReference type="Gene3D" id="2.40.50.230">
    <property type="entry name" value="Gp5 N-terminal domain"/>
    <property type="match status" value="1"/>
</dbReference>
<dbReference type="Pfam" id="PF04717">
    <property type="entry name" value="Phage_base_V"/>
    <property type="match status" value="1"/>
</dbReference>
<dbReference type="NCBIfam" id="TIGR03361">
    <property type="entry name" value="VI_Rhs_Vgr"/>
    <property type="match status" value="1"/>
</dbReference>
<protein>
    <submittedName>
        <fullName evidence="2">Type VI secretion system tip protein VgrG</fullName>
    </submittedName>
</protein>
<dbReference type="Proteomes" id="UP000239406">
    <property type="component" value="Unassembled WGS sequence"/>
</dbReference>
<dbReference type="InterPro" id="IPR018769">
    <property type="entry name" value="VgrG2_DUF2345"/>
</dbReference>
<gene>
    <name evidence="2" type="ORF">C1702_13620</name>
</gene>
<reference evidence="2 3" key="1">
    <citation type="submission" date="2018-02" db="EMBL/GenBank/DDBJ databases">
        <title>Reclassifiation of [Polyangium] brachysporum DSM 7029 as Guopingzhaonella breviflexa gen. nov., sp. nov., a member of the family Comamonadaceae.</title>
        <authorList>
            <person name="Tang B."/>
        </authorList>
    </citation>
    <scope>NUCLEOTIDE SEQUENCE [LARGE SCALE GENOMIC DNA]</scope>
    <source>
        <strain evidence="2 3">DSM 15344</strain>
    </source>
</reference>
<accession>A0A2S5T250</accession>
<comment type="caution">
    <text evidence="2">The sequence shown here is derived from an EMBL/GenBank/DDBJ whole genome shotgun (WGS) entry which is preliminary data.</text>
</comment>
<name>A0A2S5T250_9BURK</name>
<dbReference type="Gene3D" id="3.55.50.10">
    <property type="entry name" value="Baseplate protein-like domains"/>
    <property type="match status" value="1"/>
</dbReference>
<dbReference type="Pfam" id="PF10106">
    <property type="entry name" value="DUF2345"/>
    <property type="match status" value="1"/>
</dbReference>
<evidence type="ECO:0000313" key="2">
    <source>
        <dbReference type="EMBL" id="PPE69084.1"/>
    </source>
</evidence>
<organism evidence="2 3">
    <name type="scientific">Caldimonas thermodepolymerans</name>
    <dbReference type="NCBI Taxonomy" id="215580"/>
    <lineage>
        <taxon>Bacteria</taxon>
        <taxon>Pseudomonadati</taxon>
        <taxon>Pseudomonadota</taxon>
        <taxon>Betaproteobacteria</taxon>
        <taxon>Burkholderiales</taxon>
        <taxon>Sphaerotilaceae</taxon>
        <taxon>Caldimonas</taxon>
    </lineage>
</organism>
<dbReference type="Pfam" id="PF13296">
    <property type="entry name" value="T6SS_Vgr"/>
    <property type="match status" value="1"/>
</dbReference>
<dbReference type="Pfam" id="PF05954">
    <property type="entry name" value="Phage_GPD"/>
    <property type="match status" value="1"/>
</dbReference>
<sequence length="939" mass="101443">MSLHARADAAWHDALRLPFLTQQARLLRLELRRAGAPLVPEQALVREAVNQPFEITVDALSPDTALPLREWLGTPATLRLVGPDGGLRPWHALVAAASHLGAEEGLARYRLVLVPWLRLLEQRCDAYAFQDRTALEIVEEVFADYPMAHWQVAVTEPLRRRSLCIQYRETDLEFVTRLLAEEGLSYHFEHLDGEALEDAAHRGQAGHVMVITDRAAPRRHLGPLRYARADVRVGARPVDGITAFAARHAVGPNAVTLGAWDYKQLAGIAAQAASAPGEAELPLLEVYDGAGQYRYQDRTQAARAAALALDALELGGLRFDGEGAARVLAAGVQFELHDHPMLDRCYTVLAVEHEIRNHLGESPADRPGPPGLEPGSYRNRFACCLATTPVVPLPRRKPTAPGCQTALVVGVSGEPLTTDRDLRVKLQFPWQRGVHPNPGGLHHDSPGDPTGNAPGNEQSGTWVRVTVPWAGANWGAAFVPRVGTEVLVEFTEGDIDRPVIAGQLYNGEHLPPYAAGEGSGVNHPGVISGLYSHALDGEGSNTWVIDDTTGQLRMRFLATQAMSELGLGHLIQQGTHGAHRGPWRGSGFELATRGWASIRAAEGLLVTTTARPQQGASVSGTQMDAAESLGQLKAAHALGQRLDETARGHQALGLASHDPDEAFEHVIRQIDPTRDGRYTGPVNGQVPAQARPGSREPGDPVERFAEPLVLMDTPAAAAFTTPATLASFAAQDQSLAVQSDLHEAAAHTASSVSGRTTSLFAHDGGIQAVAAHGPVSLRAHTDQLALYADQEVRVVSVHDEIHIQARERIEIVGGESRLTLAGSDITFACPGTFTVQSAGHHWEGPAHHSVQLPTLPRAVNAPLPPHNPLFTSYDEQVVFKDALGFPINGRLRYAVVNMADTTQSVEGDTLIRGEVERMETPEAHPLETRLRYARFRFDA</sequence>
<dbReference type="Gene3D" id="2.30.110.50">
    <property type="match status" value="1"/>
</dbReference>
<dbReference type="InterPro" id="IPR006533">
    <property type="entry name" value="T6SS_Vgr_RhsGE"/>
</dbReference>
<keyword evidence="3" id="KW-1185">Reference proteome</keyword>
<dbReference type="AlphaFoldDB" id="A0A2S5T250"/>
<dbReference type="Gene3D" id="4.10.220.110">
    <property type="match status" value="1"/>
</dbReference>
<evidence type="ECO:0000313" key="3">
    <source>
        <dbReference type="Proteomes" id="UP000239406"/>
    </source>
</evidence>
<evidence type="ECO:0000256" key="1">
    <source>
        <dbReference type="ARBA" id="ARBA00005558"/>
    </source>
</evidence>
<dbReference type="InterPro" id="IPR006531">
    <property type="entry name" value="Gp5/Vgr_OB"/>
</dbReference>
<dbReference type="InterPro" id="IPR037026">
    <property type="entry name" value="Vgr_OB-fold_dom_sf"/>
</dbReference>